<dbReference type="InterPro" id="IPR016197">
    <property type="entry name" value="Chromo-like_dom_sf"/>
</dbReference>
<dbReference type="InterPro" id="IPR000330">
    <property type="entry name" value="SNF2_N"/>
</dbReference>
<feature type="region of interest" description="Disordered" evidence="18">
    <location>
        <begin position="1408"/>
        <end position="1440"/>
    </location>
</feature>
<dbReference type="InterPro" id="IPR038718">
    <property type="entry name" value="SNF2-like_sf"/>
</dbReference>
<keyword evidence="9" id="KW-0862">Zinc</keyword>
<dbReference type="SMART" id="SM00298">
    <property type="entry name" value="CHROMO"/>
    <property type="match status" value="2"/>
</dbReference>
<dbReference type="InterPro" id="IPR023780">
    <property type="entry name" value="Chromo_domain"/>
</dbReference>
<feature type="compositionally biased region" description="Basic residues" evidence="18">
    <location>
        <begin position="568"/>
        <end position="579"/>
    </location>
</feature>
<dbReference type="GO" id="GO:0005524">
    <property type="term" value="F:ATP binding"/>
    <property type="evidence" value="ECO:0007669"/>
    <property type="project" value="UniProtKB-KW"/>
</dbReference>
<evidence type="ECO:0000256" key="18">
    <source>
        <dbReference type="SAM" id="MobiDB-lite"/>
    </source>
</evidence>
<dbReference type="CDD" id="cd15531">
    <property type="entry name" value="PHD1_CHD_II"/>
    <property type="match status" value="1"/>
</dbReference>
<evidence type="ECO:0000256" key="1">
    <source>
        <dbReference type="ARBA" id="ARBA00004123"/>
    </source>
</evidence>
<dbReference type="FunFam" id="2.40.50.40:FF:000003">
    <property type="entry name" value="chromodomain-helicase-DNA-binding protein 3 isoform X1"/>
    <property type="match status" value="1"/>
</dbReference>
<feature type="region of interest" description="Disordered" evidence="18">
    <location>
        <begin position="1217"/>
        <end position="1290"/>
    </location>
</feature>
<dbReference type="GO" id="GO:0003682">
    <property type="term" value="F:chromatin binding"/>
    <property type="evidence" value="ECO:0007669"/>
    <property type="project" value="TreeGrafter"/>
</dbReference>
<protein>
    <recommendedName>
        <fullName evidence="25">DNA helicase</fullName>
    </recommendedName>
</protein>
<dbReference type="Ensembl" id="ENSACLT00000052026.1">
    <property type="protein sequence ID" value="ENSACLP00000084593.1"/>
    <property type="gene ID" value="ENSACLG00000024468.2"/>
</dbReference>
<dbReference type="Pfam" id="PF08073">
    <property type="entry name" value="CHDNT"/>
    <property type="match status" value="1"/>
</dbReference>
<evidence type="ECO:0000259" key="19">
    <source>
        <dbReference type="PROSITE" id="PS50013"/>
    </source>
</evidence>
<evidence type="ECO:0000256" key="9">
    <source>
        <dbReference type="ARBA" id="ARBA00022833"/>
    </source>
</evidence>
<dbReference type="InterPro" id="IPR019787">
    <property type="entry name" value="Znf_PHD-finger"/>
</dbReference>
<dbReference type="SUPFAM" id="SSF57903">
    <property type="entry name" value="FYVE/PHD zinc finger"/>
    <property type="match status" value="1"/>
</dbReference>
<feature type="region of interest" description="Disordered" evidence="18">
    <location>
        <begin position="565"/>
        <end position="590"/>
    </location>
</feature>
<feature type="domain" description="Chromo" evidence="19">
    <location>
        <begin position="394"/>
        <end position="466"/>
    </location>
</feature>
<dbReference type="InterPro" id="IPR012957">
    <property type="entry name" value="CHD_C2"/>
</dbReference>
<feature type="compositionally biased region" description="Basic residues" evidence="18">
    <location>
        <begin position="17"/>
        <end position="33"/>
    </location>
</feature>
<evidence type="ECO:0000256" key="12">
    <source>
        <dbReference type="ARBA" id="ARBA00023015"/>
    </source>
</evidence>
<reference evidence="23" key="1">
    <citation type="submission" date="2018-05" db="EMBL/GenBank/DDBJ databases">
        <authorList>
            <person name="Datahose"/>
        </authorList>
    </citation>
    <scope>NUCLEOTIDE SEQUENCE</scope>
</reference>
<dbReference type="InterPro" id="IPR000953">
    <property type="entry name" value="Chromo/chromo_shadow_dom"/>
</dbReference>
<dbReference type="InterPro" id="IPR027417">
    <property type="entry name" value="P-loop_NTPase"/>
</dbReference>
<keyword evidence="6" id="KW-0547">Nucleotide-binding</keyword>
<dbReference type="Gene3D" id="3.30.40.10">
    <property type="entry name" value="Zinc/RING finger domain, C3HC4 (zinc finger)"/>
    <property type="match status" value="2"/>
</dbReference>
<dbReference type="FunFam" id="1.10.10.60:FF:000037">
    <property type="entry name" value="chromodomain-helicase-DNA-binding protein 3 isoform X1"/>
    <property type="match status" value="1"/>
</dbReference>
<keyword evidence="10" id="KW-0067">ATP-binding</keyword>
<keyword evidence="15" id="KW-0539">Nucleus</keyword>
<dbReference type="PROSITE" id="PS50013">
    <property type="entry name" value="CHROMO_2"/>
    <property type="match status" value="2"/>
</dbReference>
<evidence type="ECO:0000256" key="10">
    <source>
        <dbReference type="ARBA" id="ARBA00022840"/>
    </source>
</evidence>
<dbReference type="InterPro" id="IPR009463">
    <property type="entry name" value="DUF1087"/>
</dbReference>
<dbReference type="InterPro" id="IPR002464">
    <property type="entry name" value="DNA/RNA_helicase_DEAH_CS"/>
</dbReference>
<dbReference type="SMART" id="SM01147">
    <property type="entry name" value="DUF1087"/>
    <property type="match status" value="1"/>
</dbReference>
<dbReference type="PANTHER" id="PTHR45623">
    <property type="entry name" value="CHROMODOMAIN-HELICASE-DNA-BINDING PROTEIN 3-RELATED-RELATED"/>
    <property type="match status" value="1"/>
</dbReference>
<comment type="catalytic activity">
    <reaction evidence="16">
        <text>ATP + H2O = ADP + phosphate + H(+)</text>
        <dbReference type="Rhea" id="RHEA:13065"/>
        <dbReference type="ChEBI" id="CHEBI:15377"/>
        <dbReference type="ChEBI" id="CHEBI:15378"/>
        <dbReference type="ChEBI" id="CHEBI:30616"/>
        <dbReference type="ChEBI" id="CHEBI:43474"/>
        <dbReference type="ChEBI" id="CHEBI:456216"/>
    </reaction>
</comment>
<dbReference type="SUPFAM" id="SSF52540">
    <property type="entry name" value="P-loop containing nucleoside triphosphate hydrolases"/>
    <property type="match status" value="2"/>
</dbReference>
<dbReference type="Gene3D" id="1.10.10.60">
    <property type="entry name" value="Homeodomain-like"/>
    <property type="match status" value="1"/>
</dbReference>
<dbReference type="SMART" id="SM00249">
    <property type="entry name" value="PHD"/>
    <property type="match status" value="2"/>
</dbReference>
<dbReference type="PROSITE" id="PS01359">
    <property type="entry name" value="ZF_PHD_1"/>
    <property type="match status" value="2"/>
</dbReference>
<evidence type="ECO:0000259" key="20">
    <source>
        <dbReference type="PROSITE" id="PS50016"/>
    </source>
</evidence>
<feature type="region of interest" description="Disordered" evidence="18">
    <location>
        <begin position="156"/>
        <end position="259"/>
    </location>
</feature>
<keyword evidence="11" id="KW-0156">Chromatin regulator</keyword>
<evidence type="ECO:0000256" key="5">
    <source>
        <dbReference type="ARBA" id="ARBA00022737"/>
    </source>
</evidence>
<comment type="subcellular location">
    <subcellularLocation>
        <location evidence="1">Nucleus</location>
    </subcellularLocation>
</comment>
<keyword evidence="4" id="KW-0479">Metal-binding</keyword>
<dbReference type="GeneTree" id="ENSGT00940000155088"/>
<evidence type="ECO:0000256" key="3">
    <source>
        <dbReference type="ARBA" id="ARBA00022553"/>
    </source>
</evidence>
<evidence type="ECO:0000256" key="11">
    <source>
        <dbReference type="ARBA" id="ARBA00022853"/>
    </source>
</evidence>
<evidence type="ECO:0000256" key="17">
    <source>
        <dbReference type="PROSITE-ProRule" id="PRU00146"/>
    </source>
</evidence>
<dbReference type="InterPro" id="IPR013083">
    <property type="entry name" value="Znf_RING/FYVE/PHD"/>
</dbReference>
<feature type="compositionally biased region" description="Acidic residues" evidence="18">
    <location>
        <begin position="212"/>
        <end position="224"/>
    </location>
</feature>
<dbReference type="PROSITE" id="PS50016">
    <property type="entry name" value="ZF_PHD_2"/>
    <property type="match status" value="2"/>
</dbReference>
<dbReference type="InterPro" id="IPR049730">
    <property type="entry name" value="SNF2/RAD54-like_C"/>
</dbReference>
<dbReference type="GO" id="GO:0016581">
    <property type="term" value="C:NuRD complex"/>
    <property type="evidence" value="ECO:0007669"/>
    <property type="project" value="TreeGrafter"/>
</dbReference>
<dbReference type="GO" id="GO:0008270">
    <property type="term" value="F:zinc ion binding"/>
    <property type="evidence" value="ECO:0007669"/>
    <property type="project" value="UniProtKB-KW"/>
</dbReference>
<feature type="compositionally biased region" description="Low complexity" evidence="18">
    <location>
        <begin position="1665"/>
        <end position="1677"/>
    </location>
</feature>
<keyword evidence="5" id="KW-0677">Repeat</keyword>
<feature type="compositionally biased region" description="Acidic residues" evidence="18">
    <location>
        <begin position="320"/>
        <end position="336"/>
    </location>
</feature>
<evidence type="ECO:0000256" key="4">
    <source>
        <dbReference type="ARBA" id="ARBA00022723"/>
    </source>
</evidence>
<evidence type="ECO:0008006" key="25">
    <source>
        <dbReference type="Google" id="ProtNLM"/>
    </source>
</evidence>
<dbReference type="Gene3D" id="3.40.50.10810">
    <property type="entry name" value="Tandem AAA-ATPase domain"/>
    <property type="match status" value="1"/>
</dbReference>
<dbReference type="Gene3D" id="2.40.50.40">
    <property type="match status" value="2"/>
</dbReference>
<dbReference type="Pfam" id="PF06465">
    <property type="entry name" value="DUF1087"/>
    <property type="match status" value="1"/>
</dbReference>
<dbReference type="InterPro" id="IPR014001">
    <property type="entry name" value="Helicase_ATP-bd"/>
</dbReference>
<dbReference type="Pfam" id="PF00176">
    <property type="entry name" value="SNF2-rel_dom"/>
    <property type="match status" value="1"/>
</dbReference>
<reference evidence="23" key="3">
    <citation type="submission" date="2025-09" db="UniProtKB">
        <authorList>
            <consortium name="Ensembl"/>
        </authorList>
    </citation>
    <scope>IDENTIFICATION</scope>
</reference>
<feature type="compositionally biased region" description="Basic residues" evidence="18">
    <location>
        <begin position="172"/>
        <end position="193"/>
    </location>
</feature>
<dbReference type="FunFam" id="3.30.40.10:FF:000001">
    <property type="entry name" value="chromodomain-helicase-DNA-binding protein 3 isoform X1"/>
    <property type="match status" value="1"/>
</dbReference>
<organism evidence="23 24">
    <name type="scientific">Astatotilapia calliptera</name>
    <name type="common">Eastern happy</name>
    <name type="synonym">Chromis callipterus</name>
    <dbReference type="NCBI Taxonomy" id="8154"/>
    <lineage>
        <taxon>Eukaryota</taxon>
        <taxon>Metazoa</taxon>
        <taxon>Chordata</taxon>
        <taxon>Craniata</taxon>
        <taxon>Vertebrata</taxon>
        <taxon>Euteleostomi</taxon>
        <taxon>Actinopterygii</taxon>
        <taxon>Neopterygii</taxon>
        <taxon>Teleostei</taxon>
        <taxon>Neoteleostei</taxon>
        <taxon>Acanthomorphata</taxon>
        <taxon>Ovalentaria</taxon>
        <taxon>Cichlomorphae</taxon>
        <taxon>Cichliformes</taxon>
        <taxon>Cichlidae</taxon>
        <taxon>African cichlids</taxon>
        <taxon>Pseudocrenilabrinae</taxon>
        <taxon>Haplochromini</taxon>
        <taxon>Astatotilapia</taxon>
    </lineage>
</organism>
<feature type="region of interest" description="Disordered" evidence="18">
    <location>
        <begin position="314"/>
        <end position="336"/>
    </location>
</feature>
<dbReference type="Pfam" id="PF00271">
    <property type="entry name" value="Helicase_C"/>
    <property type="match status" value="1"/>
</dbReference>
<evidence type="ECO:0000259" key="22">
    <source>
        <dbReference type="PROSITE" id="PS51194"/>
    </source>
</evidence>
<dbReference type="Pfam" id="PF08074">
    <property type="entry name" value="CHDCT2"/>
    <property type="match status" value="1"/>
</dbReference>
<evidence type="ECO:0000256" key="2">
    <source>
        <dbReference type="ARBA" id="ARBA00007025"/>
    </source>
</evidence>
<feature type="compositionally biased region" description="Basic residues" evidence="18">
    <location>
        <begin position="237"/>
        <end position="250"/>
    </location>
</feature>
<dbReference type="PANTHER" id="PTHR45623:SF59">
    <property type="entry name" value="DNA HELICASE"/>
    <property type="match status" value="1"/>
</dbReference>
<dbReference type="GO" id="GO:0003677">
    <property type="term" value="F:DNA binding"/>
    <property type="evidence" value="ECO:0007669"/>
    <property type="project" value="UniProtKB-KW"/>
</dbReference>
<evidence type="ECO:0000313" key="24">
    <source>
        <dbReference type="Proteomes" id="UP000265100"/>
    </source>
</evidence>
<dbReference type="GO" id="GO:0042393">
    <property type="term" value="F:histone binding"/>
    <property type="evidence" value="ECO:0007669"/>
    <property type="project" value="TreeGrafter"/>
</dbReference>
<evidence type="ECO:0000256" key="14">
    <source>
        <dbReference type="ARBA" id="ARBA00023163"/>
    </source>
</evidence>
<dbReference type="Pfam" id="PF06461">
    <property type="entry name" value="CHDII_SANT-like"/>
    <property type="match status" value="1"/>
</dbReference>
<keyword evidence="7 17" id="KW-0863">Zinc-finger</keyword>
<dbReference type="Pfam" id="PF00385">
    <property type="entry name" value="Chromo"/>
    <property type="match status" value="1"/>
</dbReference>
<proteinExistence type="inferred from homology"/>
<feature type="region of interest" description="Disordered" evidence="18">
    <location>
        <begin position="1660"/>
        <end position="1681"/>
    </location>
</feature>
<comment type="similarity">
    <text evidence="2">Belongs to the SNF2/RAD54 helicase family.</text>
</comment>
<keyword evidence="12" id="KW-0805">Transcription regulation</keyword>
<dbReference type="InterPro" id="IPR019786">
    <property type="entry name" value="Zinc_finger_PHD-type_CS"/>
</dbReference>
<dbReference type="CDD" id="cd18793">
    <property type="entry name" value="SF2_C_SNF"/>
    <property type="match status" value="1"/>
</dbReference>
<dbReference type="Gene3D" id="3.40.50.300">
    <property type="entry name" value="P-loop containing nucleotide triphosphate hydrolases"/>
    <property type="match status" value="1"/>
</dbReference>
<feature type="domain" description="Helicase ATP-binding" evidence="21">
    <location>
        <begin position="621"/>
        <end position="802"/>
    </location>
</feature>
<dbReference type="FunFam" id="3.40.50.10810:FF:000001">
    <property type="entry name" value="chromodomain-helicase-DNA-binding protein 3 isoform X1"/>
    <property type="match status" value="1"/>
</dbReference>
<dbReference type="SMART" id="SM00490">
    <property type="entry name" value="HELICc"/>
    <property type="match status" value="1"/>
</dbReference>
<feature type="domain" description="PHD-type" evidence="20">
    <location>
        <begin position="343"/>
        <end position="390"/>
    </location>
</feature>
<evidence type="ECO:0000256" key="15">
    <source>
        <dbReference type="ARBA" id="ARBA00023242"/>
    </source>
</evidence>
<sequence length="1693" mass="193588">DEGGMRSESEGSDYAPGRKKKKRSSSAKDKKKGGAAAEKGEDDEDDDDDCQPKSSTQLLEAWGMKDIDHVFTQEDYSSLTNYKAFSQFVRPLIAAKNPKIAVSKMMTLMMAKWREFSTNNPLKVLNIEAFCSSVILYTSREQRFSLCAFVSPQAAPAPPLRKAKTKEGKGPNARRRSKPTSKPPPKPKPKKVAPLKIKLGGLNSKRKRSSSDEDEPDVDSDFDDGSFSVSDGSSRSSRPKKKPKSAKKKKKEDGDGYETDHQDYCEVCQQGGEIILCDTCPRAYHMVCLDPDMEKAPEGKWSCPHCEKEGIQWEARDDLSEAEGEDDDDRRDEGMEEEDDHHIEFCRVCKDGGELLCCDTCPSSYHIHCLNPPLPEIPNGEWICPRCKCPPMKGKVQKVLTWRWGEAPAPMPVPRPADLEREFFVKWCNMSYWHCSWVQELQLELNCQVMFRNYQRKTDMDEPPPADFGGEGDDDKSTKRKNKDPLFVHMEEEFSRYGVKMEWLMIHRVLNHSVDKKNNVHYLIKWRDLPYDQSTWESEDMDIPEYDPYKQTYWNHRELMMGEEGRPGKKLKKTVKVKKAERPPANPVVDPTIKFDRQPDYLDSTGGTLHPYQLEGLNWLRFSWAQATDTILADEMGLGKTVQTAVFLYSLYKEGHSKGPFLVSAPLSTIINWEREFEMWAPDMYVVTYIGDKDSRAVIRENEFSFEGNAIRGGKKASKMKVIKFHVLLTSYELITIDQAVLGSIEWACLVVDEAHRLKNNQSKFFRVLNNYPLQHKLLLTGTPLQNNLEELFHLLNFLTPERFNNLEGFLEEFADIAKEDQIKKLHDMLGPHMLRRLKADVFKHMPSKTELIVRVELSSMQKKYYKFILTRNFEALNTRGGGNQVSLLNVVMDLKKCCNHPYLFPAAANEAPKLPNGMYEGTALTKSSGKLMLLQKMMRRLKEGGHRVLVFSQMTKMLDLLEDFLENEGYKYERIDGGVTGNLRQEAIDRFNAPGAQQFAFLLSTRAGGLGINLASADTVIIYDSDWNPHNDIQAFSRAHRIGQNRKVMIYRFVTKASVEERITQVAKKKMMLTHLVVRPGLGSKMGSMSKQELDDILKFGTEELFKDEIGDGESVGGIMTSPLGWDNKEDDSSVIHYDDQAIDRLLDRNQDATDDTELQSMNEYLSSFKVAQYVVKDEDDEEEVEREVIKQEESVDPDYWEKLLRHHYEQQQEDLARNLGKGKRTRKPVNYNDGSQEDRDWQEDQSDNQSDYSVASEEGDEDFDERTEANARRPNRKGLRNDRDKPLPPLLARVGGNIEVLGFNARQRKAFLNAVMRYGMPPQDAFTNQWLVRDLRGKSEKEFKAYVSLFMRHLCEPGADGAETFADGVPREGLSRQHVLTRIGVMSLIRKKVRFNSSSRNGKNSVALLENVEKDSVKPDESGKLQNGENAKDGGTAAPVVNVSEEKKKATKQRFMFNIADGGFTELHSLWQNEERAATVTKKTFEIWHRRHDYWLLAGIIQHGYARWQDVQNDVRFAILNEPFKGEMSRGNFLEIKNKFLARRFKLLEQALVIEEQLRRAAYLNMTEDPAHPSMALNTRFSEVECLAESHQHLSKESMSGNKPANAVLHKVLKQLEELLSDMKADVTRLPATIARIPPVAVRLQMSERNILSRLASRGPEVTAQNQSQTAQQMQVPRHSGVHLYCRMPRH</sequence>
<dbReference type="InterPro" id="IPR001650">
    <property type="entry name" value="Helicase_C-like"/>
</dbReference>
<dbReference type="FunFam" id="3.40.50.300:FF:000015">
    <property type="entry name" value="chromodomain-helicase-DNA-binding protein 9 isoform X1"/>
    <property type="match status" value="1"/>
</dbReference>
<keyword evidence="8" id="KW-0378">Hydrolase</keyword>
<dbReference type="InterPro" id="IPR011011">
    <property type="entry name" value="Znf_FYVE_PHD"/>
</dbReference>
<evidence type="ECO:0000313" key="23">
    <source>
        <dbReference type="Ensembl" id="ENSACLP00000084593.1"/>
    </source>
</evidence>
<feature type="domain" description="PHD-type" evidence="20">
    <location>
        <begin position="262"/>
        <end position="309"/>
    </location>
</feature>
<dbReference type="SMART" id="SM00487">
    <property type="entry name" value="DEXDc"/>
    <property type="match status" value="1"/>
</dbReference>
<keyword evidence="3" id="KW-0597">Phosphoprotein</keyword>
<feature type="region of interest" description="Disordered" evidence="18">
    <location>
        <begin position="1"/>
        <end position="54"/>
    </location>
</feature>
<dbReference type="InterPro" id="IPR012958">
    <property type="entry name" value="CHD_N"/>
</dbReference>
<dbReference type="GO" id="GO:0140658">
    <property type="term" value="F:ATP-dependent chromatin remodeler activity"/>
    <property type="evidence" value="ECO:0007669"/>
    <property type="project" value="TreeGrafter"/>
</dbReference>
<dbReference type="PROSITE" id="PS51192">
    <property type="entry name" value="HELICASE_ATP_BIND_1"/>
    <property type="match status" value="1"/>
</dbReference>
<dbReference type="Proteomes" id="UP000265100">
    <property type="component" value="Chromosome 11"/>
</dbReference>
<keyword evidence="13" id="KW-0238">DNA-binding</keyword>
<dbReference type="InterPro" id="IPR001965">
    <property type="entry name" value="Znf_PHD"/>
</dbReference>
<feature type="domain" description="Helicase C-terminal" evidence="22">
    <location>
        <begin position="934"/>
        <end position="1099"/>
    </location>
</feature>
<keyword evidence="24" id="KW-1185">Reference proteome</keyword>
<feature type="domain" description="Chromo" evidence="19">
    <location>
        <begin position="504"/>
        <end position="539"/>
    </location>
</feature>
<dbReference type="PROSITE" id="PS00690">
    <property type="entry name" value="DEAH_ATP_HELICASE"/>
    <property type="match status" value="1"/>
</dbReference>
<dbReference type="PROSITE" id="PS51194">
    <property type="entry name" value="HELICASE_CTER"/>
    <property type="match status" value="1"/>
</dbReference>
<dbReference type="SUPFAM" id="SSF54160">
    <property type="entry name" value="Chromo domain-like"/>
    <property type="match status" value="2"/>
</dbReference>
<evidence type="ECO:0000259" key="21">
    <source>
        <dbReference type="PROSITE" id="PS51192"/>
    </source>
</evidence>
<evidence type="ECO:0000256" key="8">
    <source>
        <dbReference type="ARBA" id="ARBA00022801"/>
    </source>
</evidence>
<dbReference type="SMART" id="SM01146">
    <property type="entry name" value="DUF1086"/>
    <property type="match status" value="1"/>
</dbReference>
<dbReference type="CDD" id="cd18667">
    <property type="entry name" value="CD1_tandem_CHD3-4_like"/>
    <property type="match status" value="1"/>
</dbReference>
<evidence type="ECO:0000256" key="13">
    <source>
        <dbReference type="ARBA" id="ARBA00023125"/>
    </source>
</evidence>
<feature type="region of interest" description="Disordered" evidence="18">
    <location>
        <begin position="458"/>
        <end position="484"/>
    </location>
</feature>
<dbReference type="GO" id="GO:0016887">
    <property type="term" value="F:ATP hydrolysis activity"/>
    <property type="evidence" value="ECO:0007669"/>
    <property type="project" value="TreeGrafter"/>
</dbReference>
<dbReference type="InterPro" id="IPR009462">
    <property type="entry name" value="CHD_II_SANT-like"/>
</dbReference>
<name>A0AAX7VPL9_ASTCA</name>
<keyword evidence="14" id="KW-0804">Transcription</keyword>
<dbReference type="FunFam" id="3.30.40.10:FF:000011">
    <property type="entry name" value="chromodomain-helicase-DNA-binding protein 4 isoform X1"/>
    <property type="match status" value="1"/>
</dbReference>
<accession>A0AAX7VPL9</accession>
<evidence type="ECO:0000256" key="16">
    <source>
        <dbReference type="ARBA" id="ARBA00049360"/>
    </source>
</evidence>
<feature type="compositionally biased region" description="Low complexity" evidence="18">
    <location>
        <begin position="225"/>
        <end position="236"/>
    </location>
</feature>
<evidence type="ECO:0000256" key="6">
    <source>
        <dbReference type="ARBA" id="ARBA00022741"/>
    </source>
</evidence>
<dbReference type="CDD" id="cd18662">
    <property type="entry name" value="CD2_tandem_CHD3-4_like"/>
    <property type="match status" value="1"/>
</dbReference>
<feature type="compositionally biased region" description="Basic and acidic residues" evidence="18">
    <location>
        <begin position="1413"/>
        <end position="1425"/>
    </location>
</feature>
<evidence type="ECO:0000256" key="7">
    <source>
        <dbReference type="ARBA" id="ARBA00022771"/>
    </source>
</evidence>
<feature type="compositionally biased region" description="Acidic residues" evidence="18">
    <location>
        <begin position="40"/>
        <end position="49"/>
    </location>
</feature>
<dbReference type="CDD" id="cd15532">
    <property type="entry name" value="PHD2_CHD_II"/>
    <property type="match status" value="1"/>
</dbReference>
<dbReference type="Pfam" id="PF00628">
    <property type="entry name" value="PHD"/>
    <property type="match status" value="2"/>
</dbReference>
<reference evidence="23" key="2">
    <citation type="submission" date="2025-08" db="UniProtKB">
        <authorList>
            <consortium name="Ensembl"/>
        </authorList>
    </citation>
    <scope>IDENTIFICATION</scope>
</reference>